<protein>
    <submittedName>
        <fullName evidence="2">Uncharacterized protein</fullName>
    </submittedName>
</protein>
<keyword evidence="1" id="KW-1133">Transmembrane helix</keyword>
<dbReference type="AlphaFoldDB" id="A0A0F9P647"/>
<accession>A0A0F9P647</accession>
<feature type="transmembrane region" description="Helical" evidence="1">
    <location>
        <begin position="7"/>
        <end position="26"/>
    </location>
</feature>
<evidence type="ECO:0000256" key="1">
    <source>
        <dbReference type="SAM" id="Phobius"/>
    </source>
</evidence>
<keyword evidence="1" id="KW-0472">Membrane</keyword>
<keyword evidence="1" id="KW-0812">Transmembrane</keyword>
<comment type="caution">
    <text evidence="2">The sequence shown here is derived from an EMBL/GenBank/DDBJ whole genome shotgun (WGS) entry which is preliminary data.</text>
</comment>
<name>A0A0F9P647_9ZZZZ</name>
<sequence length="268" mass="30496">MKKKGSFVIISIFLFPLIFSTFMISIKAEGEIPSNYNQNLDLDQVYIYNVTLFNTTKRLEWWGLDWTLKGFANTTPGGQIKVNFTGFYDKHPNDYNLFENSIGYLDVEFIENRFGNLVTNTTFYNVSNGEADMSLTLGYNLFKSGFLIPINNISGLKEQAKAQNKSGIWEADVSIEETNAQITFIFQQKSGFHQKTKSTYDKISGLLIHTNTSVGNYFLEMTLINIPNFNSDSLSVSSYHIMTVALIISIIITIKIRAIKKNRKSNFN</sequence>
<feature type="transmembrane region" description="Helical" evidence="1">
    <location>
        <begin position="239"/>
        <end position="258"/>
    </location>
</feature>
<proteinExistence type="predicted"/>
<reference evidence="2" key="1">
    <citation type="journal article" date="2015" name="Nature">
        <title>Complex archaea that bridge the gap between prokaryotes and eukaryotes.</title>
        <authorList>
            <person name="Spang A."/>
            <person name="Saw J.H."/>
            <person name="Jorgensen S.L."/>
            <person name="Zaremba-Niedzwiedzka K."/>
            <person name="Martijn J."/>
            <person name="Lind A.E."/>
            <person name="van Eijk R."/>
            <person name="Schleper C."/>
            <person name="Guy L."/>
            <person name="Ettema T.J."/>
        </authorList>
    </citation>
    <scope>NUCLEOTIDE SEQUENCE</scope>
</reference>
<organism evidence="2">
    <name type="scientific">marine sediment metagenome</name>
    <dbReference type="NCBI Taxonomy" id="412755"/>
    <lineage>
        <taxon>unclassified sequences</taxon>
        <taxon>metagenomes</taxon>
        <taxon>ecological metagenomes</taxon>
    </lineage>
</organism>
<dbReference type="EMBL" id="LAZR01002647">
    <property type="protein sequence ID" value="KKN27315.1"/>
    <property type="molecule type" value="Genomic_DNA"/>
</dbReference>
<evidence type="ECO:0000313" key="2">
    <source>
        <dbReference type="EMBL" id="KKN27315.1"/>
    </source>
</evidence>
<gene>
    <name evidence="2" type="ORF">LCGC14_0865710</name>
</gene>